<keyword evidence="3" id="KW-1185">Reference proteome</keyword>
<keyword evidence="1" id="KW-0472">Membrane</keyword>
<sequence>MMMQNFSVQLVDYKSPKKIQKEYTLGVMFESSIIEQKIAATQKKFFRTFIVLFMAPFLFMVTLFLICEVIYLTIFTRRIFSTINDLFERIDMLSKQHSKLNRKKMLGPNKSKNSNESLKTKDASYLNTSMNNRNVNEVETKKVDVLQDYQGNESCMEVTKLYRAANKLIKTLSLANTSIQQGNDNTALLNYNEVAHLFAERHQAQQSANVPKRTKNSNQWQYQPAVDQSIEVTEENIVKPLNLKQLGLSSNLAICYNNIACIHAKKRNFMKQNLYFEEAIRIEELIVRANKLDRNFTTAGENFKLAVKHFNYGYSLYRQYVFYIKAKKQHLFGKFEAQPYIWSFNLFYLAVQVTIMSKIVYSAGQMKI</sequence>
<protein>
    <submittedName>
        <fullName evidence="2">Uncharacterized protein</fullName>
    </submittedName>
</protein>
<name>A0A8J8P4Q9_HALGN</name>
<dbReference type="AlphaFoldDB" id="A0A8J8P4Q9"/>
<feature type="transmembrane region" description="Helical" evidence="1">
    <location>
        <begin position="49"/>
        <end position="74"/>
    </location>
</feature>
<accession>A0A8J8P4Q9</accession>
<dbReference type="EMBL" id="RRYP01001544">
    <property type="protein sequence ID" value="TNV85795.1"/>
    <property type="molecule type" value="Genomic_DNA"/>
</dbReference>
<keyword evidence="1" id="KW-1133">Transmembrane helix</keyword>
<comment type="caution">
    <text evidence="2">The sequence shown here is derived from an EMBL/GenBank/DDBJ whole genome shotgun (WGS) entry which is preliminary data.</text>
</comment>
<evidence type="ECO:0000313" key="2">
    <source>
        <dbReference type="EMBL" id="TNV85795.1"/>
    </source>
</evidence>
<evidence type="ECO:0000256" key="1">
    <source>
        <dbReference type="SAM" id="Phobius"/>
    </source>
</evidence>
<feature type="transmembrane region" description="Helical" evidence="1">
    <location>
        <begin position="340"/>
        <end position="361"/>
    </location>
</feature>
<keyword evidence="1" id="KW-0812">Transmembrane</keyword>
<organism evidence="2 3">
    <name type="scientific">Halteria grandinella</name>
    <dbReference type="NCBI Taxonomy" id="5974"/>
    <lineage>
        <taxon>Eukaryota</taxon>
        <taxon>Sar</taxon>
        <taxon>Alveolata</taxon>
        <taxon>Ciliophora</taxon>
        <taxon>Intramacronucleata</taxon>
        <taxon>Spirotrichea</taxon>
        <taxon>Stichotrichia</taxon>
        <taxon>Sporadotrichida</taxon>
        <taxon>Halteriidae</taxon>
        <taxon>Halteria</taxon>
    </lineage>
</organism>
<evidence type="ECO:0000313" key="3">
    <source>
        <dbReference type="Proteomes" id="UP000785679"/>
    </source>
</evidence>
<gene>
    <name evidence="2" type="ORF">FGO68_gene11749</name>
</gene>
<reference evidence="2" key="1">
    <citation type="submission" date="2019-06" db="EMBL/GenBank/DDBJ databases">
        <authorList>
            <person name="Zheng W."/>
        </authorList>
    </citation>
    <scope>NUCLEOTIDE SEQUENCE</scope>
    <source>
        <strain evidence="2">QDHG01</strain>
    </source>
</reference>
<dbReference type="Proteomes" id="UP000785679">
    <property type="component" value="Unassembled WGS sequence"/>
</dbReference>
<proteinExistence type="predicted"/>